<organism evidence="3 4">
    <name type="scientific">Acanthopleuribacter pedis</name>
    <dbReference type="NCBI Taxonomy" id="442870"/>
    <lineage>
        <taxon>Bacteria</taxon>
        <taxon>Pseudomonadati</taxon>
        <taxon>Acidobacteriota</taxon>
        <taxon>Holophagae</taxon>
        <taxon>Acanthopleuribacterales</taxon>
        <taxon>Acanthopleuribacteraceae</taxon>
        <taxon>Acanthopleuribacter</taxon>
    </lineage>
</organism>
<dbReference type="Pfam" id="PF03572">
    <property type="entry name" value="Peptidase_S41"/>
    <property type="match status" value="1"/>
</dbReference>
<feature type="chain" id="PRO_5035218358" evidence="1">
    <location>
        <begin position="20"/>
        <end position="659"/>
    </location>
</feature>
<dbReference type="Gene3D" id="3.90.226.10">
    <property type="entry name" value="2-enoyl-CoA Hydratase, Chain A, domain 1"/>
    <property type="match status" value="1"/>
</dbReference>
<dbReference type="AlphaFoldDB" id="A0A8J7Q3N0"/>
<evidence type="ECO:0000256" key="1">
    <source>
        <dbReference type="SAM" id="SignalP"/>
    </source>
</evidence>
<dbReference type="Gene3D" id="3.30.750.44">
    <property type="match status" value="1"/>
</dbReference>
<dbReference type="InterPro" id="IPR028204">
    <property type="entry name" value="Tricorn_C1"/>
</dbReference>
<evidence type="ECO:0000313" key="3">
    <source>
        <dbReference type="EMBL" id="MBO1317472.1"/>
    </source>
</evidence>
<dbReference type="SMART" id="SM00245">
    <property type="entry name" value="TSPc"/>
    <property type="match status" value="1"/>
</dbReference>
<reference evidence="3" key="1">
    <citation type="submission" date="2021-03" db="EMBL/GenBank/DDBJ databases">
        <authorList>
            <person name="Wang G."/>
        </authorList>
    </citation>
    <scope>NUCLEOTIDE SEQUENCE</scope>
    <source>
        <strain evidence="3">KCTC 12899</strain>
    </source>
</reference>
<dbReference type="CDD" id="cd07563">
    <property type="entry name" value="Peptidase_S41_IRBP"/>
    <property type="match status" value="1"/>
</dbReference>
<dbReference type="InterPro" id="IPR029045">
    <property type="entry name" value="ClpP/crotonase-like_dom_sf"/>
</dbReference>
<dbReference type="Pfam" id="PF14684">
    <property type="entry name" value="Tricorn_C1"/>
    <property type="match status" value="1"/>
</dbReference>
<gene>
    <name evidence="3" type="ORF">J3U88_03300</name>
</gene>
<sequence length="659" mass="73034">MRILLTTALFILFQGAAFAKIFTCPHYSVSSPWDTRVTLYNPQRVAQTVTVTAYDRAGEAAGVTNWTVPAAGGLDDSLRTLFPDLANQNGWFEIDDPSGTLEGQLNYVFQLTGAVATVPLQEQRAHRLVFPMIQNNLERQSGFALTNPNLEPADVRLTLKFNDGRPADTATISLAPGQKVVSMMADTFANVPERGQLVVEANVPVSAVSLGVGFAFLHLTVQNPEVLHGQPERRIIDYSEVEGGWRRLGYGGMMEVFDNFFALFGTLDGSCAEAEFQAPIDVVGLELYLAQDGVLRVEVPLTQETYYFQRVAAMPGSCPIDTDPERNFEAFVTTFNENFAFFPFIDYDWEAAVAEARALVNAETTQEELFDILSALQGPTDDRHGGLESEFASSEPGEPGPYVLDVMQHWQDVEPGGDFDAFLAEQNSLFYEILPNYVSDLKSTANNRILFGKIDEHTGYLLFSMTMGFVPDFGDIFGDQAALEAGLDEVFAELGDLPKLVFDNRWNPGGRDVFAQRIVSRFTDQKRLAYSETGRHGQGFLPWRSHWTKPHPERPAYQGEVVYLTSSNTGSAAEIMTMLMKTLPRVTHLGEPTAGALSDSLGMVLPNGWQVNLSNEIYLDQNGEWHEFRGVPPEIEMPHFPRADREAGRDSLLEAAIAY</sequence>
<evidence type="ECO:0000259" key="2">
    <source>
        <dbReference type="SMART" id="SM00245"/>
    </source>
</evidence>
<feature type="signal peptide" evidence="1">
    <location>
        <begin position="1"/>
        <end position="19"/>
    </location>
</feature>
<comment type="caution">
    <text evidence="3">The sequence shown here is derived from an EMBL/GenBank/DDBJ whole genome shotgun (WGS) entry which is preliminary data.</text>
</comment>
<protein>
    <submittedName>
        <fullName evidence="3">S41 family peptidase</fullName>
    </submittedName>
</protein>
<dbReference type="PANTHER" id="PTHR11261">
    <property type="entry name" value="INTERPHOTORECEPTOR RETINOID-BINDING PROTEIN"/>
    <property type="match status" value="1"/>
</dbReference>
<dbReference type="SUPFAM" id="SSF52096">
    <property type="entry name" value="ClpP/crotonase"/>
    <property type="match status" value="1"/>
</dbReference>
<keyword evidence="4" id="KW-1185">Reference proteome</keyword>
<dbReference type="GO" id="GO:0006508">
    <property type="term" value="P:proteolysis"/>
    <property type="evidence" value="ECO:0007669"/>
    <property type="project" value="InterPro"/>
</dbReference>
<dbReference type="PANTHER" id="PTHR11261:SF3">
    <property type="entry name" value="RETINOL-BINDING PROTEIN 3"/>
    <property type="match status" value="1"/>
</dbReference>
<dbReference type="EMBL" id="JAFREP010000002">
    <property type="protein sequence ID" value="MBO1317472.1"/>
    <property type="molecule type" value="Genomic_DNA"/>
</dbReference>
<evidence type="ECO:0000313" key="4">
    <source>
        <dbReference type="Proteomes" id="UP000664417"/>
    </source>
</evidence>
<name>A0A8J7Q3N0_9BACT</name>
<dbReference type="InterPro" id="IPR005151">
    <property type="entry name" value="Tail-specific_protease"/>
</dbReference>
<proteinExistence type="predicted"/>
<dbReference type="RefSeq" id="WP_207856708.1">
    <property type="nucleotide sequence ID" value="NZ_JAFREP010000002.1"/>
</dbReference>
<keyword evidence="1" id="KW-0732">Signal</keyword>
<dbReference type="Proteomes" id="UP000664417">
    <property type="component" value="Unassembled WGS sequence"/>
</dbReference>
<dbReference type="GO" id="GO:0008236">
    <property type="term" value="F:serine-type peptidase activity"/>
    <property type="evidence" value="ECO:0007669"/>
    <property type="project" value="InterPro"/>
</dbReference>
<accession>A0A8J7Q3N0</accession>
<feature type="domain" description="Tail specific protease" evidence="2">
    <location>
        <begin position="426"/>
        <end position="638"/>
    </location>
</feature>